<dbReference type="EMBL" id="JAPDNS010000002">
    <property type="protein sequence ID" value="MCW3488485.1"/>
    <property type="molecule type" value="Genomic_DNA"/>
</dbReference>
<dbReference type="Proteomes" id="UP001207742">
    <property type="component" value="Unassembled WGS sequence"/>
</dbReference>
<proteinExistence type="predicted"/>
<name>A0ABT3IXM9_9BACT</name>
<reference evidence="1 2" key="1">
    <citation type="submission" date="2022-10" db="EMBL/GenBank/DDBJ databases">
        <title>Chitinophaga nivalis PC15 sp. nov., isolated from Pyeongchang county, South Korea.</title>
        <authorList>
            <person name="Trinh H.N."/>
        </authorList>
    </citation>
    <scope>NUCLEOTIDE SEQUENCE [LARGE SCALE GENOMIC DNA]</scope>
    <source>
        <strain evidence="1 2">PC14</strain>
    </source>
</reference>
<protein>
    <submittedName>
        <fullName evidence="1">Uncharacterized protein</fullName>
    </submittedName>
</protein>
<organism evidence="1 2">
    <name type="scientific">Chitinophaga nivalis</name>
    <dbReference type="NCBI Taxonomy" id="2991709"/>
    <lineage>
        <taxon>Bacteria</taxon>
        <taxon>Pseudomonadati</taxon>
        <taxon>Bacteroidota</taxon>
        <taxon>Chitinophagia</taxon>
        <taxon>Chitinophagales</taxon>
        <taxon>Chitinophagaceae</taxon>
        <taxon>Chitinophaga</taxon>
    </lineage>
</organism>
<accession>A0ABT3IXM9</accession>
<evidence type="ECO:0000313" key="2">
    <source>
        <dbReference type="Proteomes" id="UP001207742"/>
    </source>
</evidence>
<gene>
    <name evidence="1" type="ORF">OL497_31635</name>
</gene>
<sequence>MKNAAEYRKKAIINEMILAFVLFKDEGIKAVERMYPQHVLFVLENKNKATSTVQDELLHLSDV</sequence>
<evidence type="ECO:0000313" key="1">
    <source>
        <dbReference type="EMBL" id="MCW3488485.1"/>
    </source>
</evidence>
<comment type="caution">
    <text evidence="1">The sequence shown here is derived from an EMBL/GenBank/DDBJ whole genome shotgun (WGS) entry which is preliminary data.</text>
</comment>
<keyword evidence="2" id="KW-1185">Reference proteome</keyword>
<dbReference type="RefSeq" id="WP_264735287.1">
    <property type="nucleotide sequence ID" value="NZ_JAPDNR010000001.1"/>
</dbReference>